<dbReference type="Proteomes" id="UP000826254">
    <property type="component" value="Plasmid unnamed1"/>
</dbReference>
<sequence>MSSENRFTPPGKVQPGDVYEVFSSLGESVLTTSEIAEQIDWASRSTVLRKLNDMEKSDQLQNKKAGNKENAGVVWYLPDEIEDVPQPTPDLIRIVYRHPWFSILTGGLLFAGLGFALFMPSYFGEGLYLGLFPREPLVLVSIGLYVFGILVASVGGALVIWETVVTLVQNNLDKGVL</sequence>
<accession>A0A8T8WH50</accession>
<feature type="transmembrane region" description="Helical" evidence="1">
    <location>
        <begin position="138"/>
        <end position="161"/>
    </location>
</feature>
<keyword evidence="2" id="KW-0614">Plasmid</keyword>
<keyword evidence="1" id="KW-0472">Membrane</keyword>
<organism evidence="2 3">
    <name type="scientific">Halobaculum magnesiiphilum</name>
    <dbReference type="NCBI Taxonomy" id="1017351"/>
    <lineage>
        <taxon>Archaea</taxon>
        <taxon>Methanobacteriati</taxon>
        <taxon>Methanobacteriota</taxon>
        <taxon>Stenosarchaea group</taxon>
        <taxon>Halobacteria</taxon>
        <taxon>Halobacteriales</taxon>
        <taxon>Haloferacaceae</taxon>
        <taxon>Halobaculum</taxon>
    </lineage>
</organism>
<keyword evidence="1" id="KW-1133">Transmembrane helix</keyword>
<protein>
    <submittedName>
        <fullName evidence="2">Uncharacterized protein</fullName>
    </submittedName>
</protein>
<reference evidence="2 3" key="1">
    <citation type="journal article" date="2021" name="Int. J. Syst. Evol. Microbiol.">
        <title>Halobaculum halophilum sp. nov. and Halobaculum salinum sp. nov., isolated from salt lake and saline soil.</title>
        <authorList>
            <person name="Cui H.L."/>
            <person name="Shi X.W."/>
            <person name="Yin X.M."/>
            <person name="Yang X.Y."/>
            <person name="Hou J."/>
            <person name="Zhu L."/>
        </authorList>
    </citation>
    <scope>NUCLEOTIDE SEQUENCE [LARGE SCALE GENOMIC DNA]</scope>
    <source>
        <strain evidence="2 3">NBRC 109044</strain>
    </source>
</reference>
<evidence type="ECO:0000313" key="3">
    <source>
        <dbReference type="Proteomes" id="UP000826254"/>
    </source>
</evidence>
<dbReference type="EMBL" id="CP081959">
    <property type="protein sequence ID" value="QZP39202.1"/>
    <property type="molecule type" value="Genomic_DNA"/>
</dbReference>
<dbReference type="KEGG" id="hmp:K6T50_16200"/>
<keyword evidence="3" id="KW-1185">Reference proteome</keyword>
<keyword evidence="1" id="KW-0812">Transmembrane</keyword>
<name>A0A8T8WH50_9EURY</name>
<evidence type="ECO:0000313" key="2">
    <source>
        <dbReference type="EMBL" id="QZP39202.1"/>
    </source>
</evidence>
<proteinExistence type="predicted"/>
<dbReference type="GeneID" id="67179716"/>
<gene>
    <name evidence="2" type="ORF">K6T50_16200</name>
</gene>
<geneLocation type="plasmid" evidence="2 3">
    <name>unnamed1</name>
</geneLocation>
<evidence type="ECO:0000256" key="1">
    <source>
        <dbReference type="SAM" id="Phobius"/>
    </source>
</evidence>
<dbReference type="RefSeq" id="WP_222609000.1">
    <property type="nucleotide sequence ID" value="NZ_CP081959.1"/>
</dbReference>
<dbReference type="AlphaFoldDB" id="A0A8T8WH50"/>
<feature type="transmembrane region" description="Helical" evidence="1">
    <location>
        <begin position="100"/>
        <end position="118"/>
    </location>
</feature>